<sequence>MRPRNQIERTKDERGGGYRLQVVIHGDNYKQKWSRHLDRQEPQVRSGRRLEAKGPDYPDQAGR</sequence>
<feature type="region of interest" description="Disordered" evidence="1">
    <location>
        <begin position="32"/>
        <end position="63"/>
    </location>
</feature>
<name>A0A0A8Z3V4_ARUDO</name>
<protein>
    <submittedName>
        <fullName evidence="2">Uncharacterized protein</fullName>
    </submittedName>
</protein>
<evidence type="ECO:0000256" key="1">
    <source>
        <dbReference type="SAM" id="MobiDB-lite"/>
    </source>
</evidence>
<dbReference type="EMBL" id="GBRH01268373">
    <property type="protein sequence ID" value="JAD29522.1"/>
    <property type="molecule type" value="Transcribed_RNA"/>
</dbReference>
<reference evidence="2" key="2">
    <citation type="journal article" date="2015" name="Data Brief">
        <title>Shoot transcriptome of the giant reed, Arundo donax.</title>
        <authorList>
            <person name="Barrero R.A."/>
            <person name="Guerrero F.D."/>
            <person name="Moolhuijzen P."/>
            <person name="Goolsby J.A."/>
            <person name="Tidwell J."/>
            <person name="Bellgard S.E."/>
            <person name="Bellgard M.I."/>
        </authorList>
    </citation>
    <scope>NUCLEOTIDE SEQUENCE</scope>
    <source>
        <tissue evidence="2">Shoot tissue taken approximately 20 cm above the soil surface</tissue>
    </source>
</reference>
<reference evidence="2" key="1">
    <citation type="submission" date="2014-09" db="EMBL/GenBank/DDBJ databases">
        <authorList>
            <person name="Magalhaes I.L.F."/>
            <person name="Oliveira U."/>
            <person name="Santos F.R."/>
            <person name="Vidigal T.H.D.A."/>
            <person name="Brescovit A.D."/>
            <person name="Santos A.J."/>
        </authorList>
    </citation>
    <scope>NUCLEOTIDE SEQUENCE</scope>
    <source>
        <tissue evidence="2">Shoot tissue taken approximately 20 cm above the soil surface</tissue>
    </source>
</reference>
<proteinExistence type="predicted"/>
<dbReference type="AlphaFoldDB" id="A0A0A8Z3V4"/>
<accession>A0A0A8Z3V4</accession>
<organism evidence="2">
    <name type="scientific">Arundo donax</name>
    <name type="common">Giant reed</name>
    <name type="synonym">Donax arundinaceus</name>
    <dbReference type="NCBI Taxonomy" id="35708"/>
    <lineage>
        <taxon>Eukaryota</taxon>
        <taxon>Viridiplantae</taxon>
        <taxon>Streptophyta</taxon>
        <taxon>Embryophyta</taxon>
        <taxon>Tracheophyta</taxon>
        <taxon>Spermatophyta</taxon>
        <taxon>Magnoliopsida</taxon>
        <taxon>Liliopsida</taxon>
        <taxon>Poales</taxon>
        <taxon>Poaceae</taxon>
        <taxon>PACMAD clade</taxon>
        <taxon>Arundinoideae</taxon>
        <taxon>Arundineae</taxon>
        <taxon>Arundo</taxon>
    </lineage>
</organism>
<evidence type="ECO:0000313" key="2">
    <source>
        <dbReference type="EMBL" id="JAD29522.1"/>
    </source>
</evidence>